<protein>
    <recommendedName>
        <fullName evidence="3">Ribosomal protein L16</fullName>
    </recommendedName>
</protein>
<name>A0ABP1A7I5_9BRYO</name>
<proteinExistence type="predicted"/>
<evidence type="ECO:0000313" key="1">
    <source>
        <dbReference type="EMBL" id="CAK9858461.1"/>
    </source>
</evidence>
<dbReference type="Proteomes" id="UP001497522">
    <property type="component" value="Chromosome 1"/>
</dbReference>
<dbReference type="EMBL" id="OZ023702">
    <property type="protein sequence ID" value="CAK9858461.1"/>
    <property type="molecule type" value="Genomic_DNA"/>
</dbReference>
<keyword evidence="2" id="KW-1185">Reference proteome</keyword>
<gene>
    <name evidence="1" type="ORF">CSSPJE1EN2_LOCUS1456</name>
</gene>
<sequence>MRIKRDHKLFPQTGGWYLVLGPVHKSSGPPMAFVAEIGGTKLCKVQTRDKAQRLAEIGLTTFFTLRRAVEPVASPTAGNCEQATVKIKLCRSRQQVPLYPRRISAVVLSYAQCQCGGTL</sequence>
<evidence type="ECO:0008006" key="3">
    <source>
        <dbReference type="Google" id="ProtNLM"/>
    </source>
</evidence>
<organism evidence="1 2">
    <name type="scientific">Sphagnum jensenii</name>
    <dbReference type="NCBI Taxonomy" id="128206"/>
    <lineage>
        <taxon>Eukaryota</taxon>
        <taxon>Viridiplantae</taxon>
        <taxon>Streptophyta</taxon>
        <taxon>Embryophyta</taxon>
        <taxon>Bryophyta</taxon>
        <taxon>Sphagnophytina</taxon>
        <taxon>Sphagnopsida</taxon>
        <taxon>Sphagnales</taxon>
        <taxon>Sphagnaceae</taxon>
        <taxon>Sphagnum</taxon>
    </lineage>
</organism>
<reference evidence="1 2" key="1">
    <citation type="submission" date="2024-03" db="EMBL/GenBank/DDBJ databases">
        <authorList>
            <consortium name="ELIXIR-Norway"/>
            <consortium name="Elixir Norway"/>
        </authorList>
    </citation>
    <scope>NUCLEOTIDE SEQUENCE [LARGE SCALE GENOMIC DNA]</scope>
</reference>
<evidence type="ECO:0000313" key="2">
    <source>
        <dbReference type="Proteomes" id="UP001497522"/>
    </source>
</evidence>
<accession>A0ABP1A7I5</accession>